<evidence type="ECO:0000256" key="7">
    <source>
        <dbReference type="SAM" id="MobiDB-lite"/>
    </source>
</evidence>
<keyword evidence="4" id="KW-0238">DNA-binding</keyword>
<dbReference type="PANTHER" id="PTHR36206">
    <property type="entry name" value="ASPERCRYPTIN BIOSYNTHESIS CLUSTER-SPECIFIC TRANSCRIPTION REGULATOR ATNN-RELATED"/>
    <property type="match status" value="1"/>
</dbReference>
<dbReference type="PANTHER" id="PTHR36206:SF4">
    <property type="entry name" value="HYPOTHETICAL CONSERVED PROTEIN (EUROFUNG)-RELATED"/>
    <property type="match status" value="1"/>
</dbReference>
<evidence type="ECO:0000256" key="2">
    <source>
        <dbReference type="ARBA" id="ARBA00022833"/>
    </source>
</evidence>
<evidence type="ECO:0000256" key="5">
    <source>
        <dbReference type="ARBA" id="ARBA00023163"/>
    </source>
</evidence>
<dbReference type="OrthoDB" id="2593732at2759"/>
<keyword evidence="1" id="KW-0479">Metal-binding</keyword>
<keyword evidence="5" id="KW-0804">Transcription</keyword>
<keyword evidence="9" id="KW-1185">Reference proteome</keyword>
<evidence type="ECO:0000313" key="9">
    <source>
        <dbReference type="Proteomes" id="UP000664132"/>
    </source>
</evidence>
<dbReference type="InterPro" id="IPR052360">
    <property type="entry name" value="Transcr_Regulatory_Proteins"/>
</dbReference>
<keyword evidence="2" id="KW-0862">Zinc</keyword>
<comment type="caution">
    <text evidence="8">The sequence shown here is derived from an EMBL/GenBank/DDBJ whole genome shotgun (WGS) entry which is preliminary data.</text>
</comment>
<dbReference type="GO" id="GO:0046872">
    <property type="term" value="F:metal ion binding"/>
    <property type="evidence" value="ECO:0007669"/>
    <property type="project" value="UniProtKB-KW"/>
</dbReference>
<gene>
    <name evidence="8" type="ORF">IFR04_005153</name>
</gene>
<dbReference type="Proteomes" id="UP000664132">
    <property type="component" value="Unassembled WGS sequence"/>
</dbReference>
<dbReference type="EMBL" id="JAFJYH010000061">
    <property type="protein sequence ID" value="KAG4421653.1"/>
    <property type="molecule type" value="Genomic_DNA"/>
</dbReference>
<keyword evidence="3" id="KW-0805">Transcription regulation</keyword>
<protein>
    <submittedName>
        <fullName evidence="8">Uncharacterized protein</fullName>
    </submittedName>
</protein>
<evidence type="ECO:0000313" key="8">
    <source>
        <dbReference type="EMBL" id="KAG4421653.1"/>
    </source>
</evidence>
<dbReference type="AlphaFoldDB" id="A0A8H7TMJ7"/>
<evidence type="ECO:0000256" key="4">
    <source>
        <dbReference type="ARBA" id="ARBA00023125"/>
    </source>
</evidence>
<feature type="region of interest" description="Disordered" evidence="7">
    <location>
        <begin position="192"/>
        <end position="215"/>
    </location>
</feature>
<reference evidence="8" key="1">
    <citation type="submission" date="2021-02" db="EMBL/GenBank/DDBJ databases">
        <title>Genome sequence Cadophora malorum strain M34.</title>
        <authorList>
            <person name="Stefanovic E."/>
            <person name="Vu D."/>
            <person name="Scully C."/>
            <person name="Dijksterhuis J."/>
            <person name="Roader J."/>
            <person name="Houbraken J."/>
        </authorList>
    </citation>
    <scope>NUCLEOTIDE SEQUENCE</scope>
    <source>
        <strain evidence="8">M34</strain>
    </source>
</reference>
<organism evidence="8 9">
    <name type="scientific">Cadophora malorum</name>
    <dbReference type="NCBI Taxonomy" id="108018"/>
    <lineage>
        <taxon>Eukaryota</taxon>
        <taxon>Fungi</taxon>
        <taxon>Dikarya</taxon>
        <taxon>Ascomycota</taxon>
        <taxon>Pezizomycotina</taxon>
        <taxon>Leotiomycetes</taxon>
        <taxon>Helotiales</taxon>
        <taxon>Ploettnerulaceae</taxon>
        <taxon>Cadophora</taxon>
    </lineage>
</organism>
<name>A0A8H7TMJ7_9HELO</name>
<evidence type="ECO:0000256" key="6">
    <source>
        <dbReference type="ARBA" id="ARBA00023242"/>
    </source>
</evidence>
<proteinExistence type="predicted"/>
<evidence type="ECO:0000256" key="1">
    <source>
        <dbReference type="ARBA" id="ARBA00022723"/>
    </source>
</evidence>
<dbReference type="GO" id="GO:0003677">
    <property type="term" value="F:DNA binding"/>
    <property type="evidence" value="ECO:0007669"/>
    <property type="project" value="UniProtKB-KW"/>
</dbReference>
<keyword evidence="6" id="KW-0539">Nucleus</keyword>
<sequence>MSLDERGDLSDLSIHHQVAIKQYTKAIRTLREDLASGNLDLRTILISCLVVGCFEGYHGNIPLAFMQLRTGINMLHEWKQGYGDQYIFSWASPNRHIIEDDLVTTFGRLEISTGYAYPDKDETEMIRREQLWNYLSEMPPVFDNLTHARVYLELIFKQMEPCVYDSAPWPNTYPRPKWVERLPERLKHETVSNGENYCTSPGAIDEQPPNETREANESYPADFLQPDSYSIQPRLYLPPETRDSQDAVEIQLILGELECWRRSFEETMRRPDMEETTGSMMLQMHLKNSFLCAKTYLDDVMLPDQYTYEFIQVIAICKQLLAAFRNGESTNFTLDFGLICPLYICGFKCRVRYIRQEIINLLHDQPRREGFWDSLLAAKVLMWIRDLEEEYAGADVIPEWCRIRPYEVGFYMRTSDGGNATLDEYGREAELVCHQRISPDNFETRERRITVRW</sequence>
<accession>A0A8H7TMJ7</accession>
<evidence type="ECO:0000256" key="3">
    <source>
        <dbReference type="ARBA" id="ARBA00023015"/>
    </source>
</evidence>